<comment type="caution">
    <text evidence="12">The sequence shown here is derived from an EMBL/GenBank/DDBJ whole genome shotgun (WGS) entry which is preliminary data.</text>
</comment>
<evidence type="ECO:0000313" key="12">
    <source>
        <dbReference type="EMBL" id="MBR0598361.1"/>
    </source>
</evidence>
<keyword evidence="3" id="KW-0902">Two-component regulatory system</keyword>
<reference evidence="12" key="2">
    <citation type="submission" date="2021-04" db="EMBL/GenBank/DDBJ databases">
        <authorList>
            <person name="Liu J."/>
        </authorList>
    </citation>
    <scope>NUCLEOTIDE SEQUENCE</scope>
    <source>
        <strain evidence="12">BAD-6</strain>
    </source>
</reference>
<dbReference type="SMART" id="SM00448">
    <property type="entry name" value="REC"/>
    <property type="match status" value="1"/>
</dbReference>
<evidence type="ECO:0000259" key="11">
    <source>
        <dbReference type="PROSITE" id="PS51755"/>
    </source>
</evidence>
<sequence length="224" mass="25355">MRILIVEDEVRLSEALGQIMLEQKYSVDIVHDGDSGLDYAMSGLYDVVILDVMLPKKNGFEVVKELRSQKSTVPVLLLTAKDEIGDKVTGLDCGADDYMTKPFSPEELMARIRALSRRQGDVVLEELTFSDLTLNLSTYSLNRGMKSVHLGFKEFEVLKLLMSNPKMVIPKEDMIMKIWGVESGAEDNNVEAYISFLRKKFFFLGSKVTIGTLRKVGYRLEEEE</sequence>
<dbReference type="Proteomes" id="UP000675664">
    <property type="component" value="Unassembled WGS sequence"/>
</dbReference>
<evidence type="ECO:0000256" key="4">
    <source>
        <dbReference type="ARBA" id="ARBA00023015"/>
    </source>
</evidence>
<dbReference type="SUPFAM" id="SSF46894">
    <property type="entry name" value="C-terminal effector domain of the bipartite response regulators"/>
    <property type="match status" value="1"/>
</dbReference>
<dbReference type="GO" id="GO:0006355">
    <property type="term" value="P:regulation of DNA-templated transcription"/>
    <property type="evidence" value="ECO:0007669"/>
    <property type="project" value="InterPro"/>
</dbReference>
<accession>A0A8J8B242</accession>
<dbReference type="InterPro" id="IPR001789">
    <property type="entry name" value="Sig_transdc_resp-reg_receiver"/>
</dbReference>
<evidence type="ECO:0000256" key="7">
    <source>
        <dbReference type="ARBA" id="ARBA00024867"/>
    </source>
</evidence>
<dbReference type="PROSITE" id="PS50110">
    <property type="entry name" value="RESPONSE_REGULATORY"/>
    <property type="match status" value="1"/>
</dbReference>
<keyword evidence="2 8" id="KW-0597">Phosphoprotein</keyword>
<dbReference type="InterPro" id="IPR016032">
    <property type="entry name" value="Sig_transdc_resp-reg_C-effctor"/>
</dbReference>
<dbReference type="CDD" id="cd00383">
    <property type="entry name" value="trans_reg_C"/>
    <property type="match status" value="1"/>
</dbReference>
<feature type="domain" description="Response regulatory" evidence="10">
    <location>
        <begin position="2"/>
        <end position="116"/>
    </location>
</feature>
<evidence type="ECO:0000256" key="1">
    <source>
        <dbReference type="ARBA" id="ARBA00018672"/>
    </source>
</evidence>
<dbReference type="InterPro" id="IPR036388">
    <property type="entry name" value="WH-like_DNA-bd_sf"/>
</dbReference>
<keyword evidence="13" id="KW-1185">Reference proteome</keyword>
<dbReference type="SUPFAM" id="SSF52172">
    <property type="entry name" value="CheY-like"/>
    <property type="match status" value="1"/>
</dbReference>
<dbReference type="InterPro" id="IPR001867">
    <property type="entry name" value="OmpR/PhoB-type_DNA-bd"/>
</dbReference>
<evidence type="ECO:0000256" key="5">
    <source>
        <dbReference type="ARBA" id="ARBA00023125"/>
    </source>
</evidence>
<evidence type="ECO:0000256" key="9">
    <source>
        <dbReference type="PROSITE-ProRule" id="PRU01091"/>
    </source>
</evidence>
<dbReference type="PANTHER" id="PTHR48111">
    <property type="entry name" value="REGULATOR OF RPOS"/>
    <property type="match status" value="1"/>
</dbReference>
<evidence type="ECO:0000256" key="8">
    <source>
        <dbReference type="PROSITE-ProRule" id="PRU00169"/>
    </source>
</evidence>
<dbReference type="EMBL" id="JAGSND010000006">
    <property type="protein sequence ID" value="MBR0598361.1"/>
    <property type="molecule type" value="Genomic_DNA"/>
</dbReference>
<keyword evidence="4" id="KW-0805">Transcription regulation</keyword>
<dbReference type="Gene3D" id="3.40.50.2300">
    <property type="match status" value="1"/>
</dbReference>
<dbReference type="SMART" id="SM00862">
    <property type="entry name" value="Trans_reg_C"/>
    <property type="match status" value="1"/>
</dbReference>
<dbReference type="InterPro" id="IPR039420">
    <property type="entry name" value="WalR-like"/>
</dbReference>
<feature type="DNA-binding region" description="OmpR/PhoB-type" evidence="9">
    <location>
        <begin position="124"/>
        <end position="222"/>
    </location>
</feature>
<dbReference type="InterPro" id="IPR011006">
    <property type="entry name" value="CheY-like_superfamily"/>
</dbReference>
<gene>
    <name evidence="12" type="ORF">KCX82_10780</name>
</gene>
<dbReference type="GO" id="GO:0032993">
    <property type="term" value="C:protein-DNA complex"/>
    <property type="evidence" value="ECO:0007669"/>
    <property type="project" value="TreeGrafter"/>
</dbReference>
<dbReference type="PROSITE" id="PS51755">
    <property type="entry name" value="OMPR_PHOB"/>
    <property type="match status" value="1"/>
</dbReference>
<evidence type="ECO:0000256" key="6">
    <source>
        <dbReference type="ARBA" id="ARBA00023163"/>
    </source>
</evidence>
<evidence type="ECO:0000259" key="10">
    <source>
        <dbReference type="PROSITE" id="PS50110"/>
    </source>
</evidence>
<keyword evidence="5 9" id="KW-0238">DNA-binding</keyword>
<dbReference type="GO" id="GO:0000156">
    <property type="term" value="F:phosphorelay response regulator activity"/>
    <property type="evidence" value="ECO:0007669"/>
    <property type="project" value="TreeGrafter"/>
</dbReference>
<protein>
    <recommendedName>
        <fullName evidence="1">Stage 0 sporulation protein A homolog</fullName>
    </recommendedName>
</protein>
<dbReference type="FunFam" id="3.40.50.2300:FF:000002">
    <property type="entry name" value="DNA-binding response regulator PhoP"/>
    <property type="match status" value="1"/>
</dbReference>
<dbReference type="AlphaFoldDB" id="A0A8J8B242"/>
<feature type="modified residue" description="4-aspartylphosphate" evidence="8">
    <location>
        <position position="51"/>
    </location>
</feature>
<comment type="function">
    <text evidence="7">May play the central regulatory role in sporulation. It may be an element of the effector pathway responsible for the activation of sporulation genes in response to nutritional stress. Spo0A may act in concert with spo0H (a sigma factor) to control the expression of some genes that are critical to the sporulation process.</text>
</comment>
<reference evidence="12" key="1">
    <citation type="submission" date="2021-04" db="EMBL/GenBank/DDBJ databases">
        <title>Sinoanaerobacter chloroacetimidivorans sp. nov., an obligate anaerobic bacterium isolated from anaerobic sludge.</title>
        <authorList>
            <person name="Bao Y."/>
        </authorList>
    </citation>
    <scope>NUCLEOTIDE SEQUENCE</scope>
    <source>
        <strain evidence="12">BAD-6</strain>
    </source>
</reference>
<dbReference type="Pfam" id="PF00486">
    <property type="entry name" value="Trans_reg_C"/>
    <property type="match status" value="1"/>
</dbReference>
<evidence type="ECO:0000313" key="13">
    <source>
        <dbReference type="Proteomes" id="UP000675664"/>
    </source>
</evidence>
<evidence type="ECO:0000256" key="2">
    <source>
        <dbReference type="ARBA" id="ARBA00022553"/>
    </source>
</evidence>
<keyword evidence="6" id="KW-0804">Transcription</keyword>
<dbReference type="Pfam" id="PF00072">
    <property type="entry name" value="Response_reg"/>
    <property type="match status" value="1"/>
</dbReference>
<name>A0A8J8B242_9FIRM</name>
<organism evidence="12 13">
    <name type="scientific">Sinanaerobacter chloroacetimidivorans</name>
    <dbReference type="NCBI Taxonomy" id="2818044"/>
    <lineage>
        <taxon>Bacteria</taxon>
        <taxon>Bacillati</taxon>
        <taxon>Bacillota</taxon>
        <taxon>Clostridia</taxon>
        <taxon>Peptostreptococcales</taxon>
        <taxon>Anaerovoracaceae</taxon>
        <taxon>Sinanaerobacter</taxon>
    </lineage>
</organism>
<dbReference type="Gene3D" id="1.10.10.10">
    <property type="entry name" value="Winged helix-like DNA-binding domain superfamily/Winged helix DNA-binding domain"/>
    <property type="match status" value="1"/>
</dbReference>
<dbReference type="PANTHER" id="PTHR48111:SF22">
    <property type="entry name" value="REGULATOR OF RPOS"/>
    <property type="match status" value="1"/>
</dbReference>
<dbReference type="GO" id="GO:0005829">
    <property type="term" value="C:cytosol"/>
    <property type="evidence" value="ECO:0007669"/>
    <property type="project" value="TreeGrafter"/>
</dbReference>
<evidence type="ECO:0000256" key="3">
    <source>
        <dbReference type="ARBA" id="ARBA00023012"/>
    </source>
</evidence>
<dbReference type="Gene3D" id="6.10.250.690">
    <property type="match status" value="1"/>
</dbReference>
<dbReference type="RefSeq" id="WP_227018488.1">
    <property type="nucleotide sequence ID" value="NZ_JAGSND010000006.1"/>
</dbReference>
<feature type="domain" description="OmpR/PhoB-type" evidence="11">
    <location>
        <begin position="124"/>
        <end position="222"/>
    </location>
</feature>
<dbReference type="GO" id="GO:0000976">
    <property type="term" value="F:transcription cis-regulatory region binding"/>
    <property type="evidence" value="ECO:0007669"/>
    <property type="project" value="TreeGrafter"/>
</dbReference>
<proteinExistence type="predicted"/>